<comment type="caution">
    <text evidence="1">The sequence shown here is derived from an EMBL/GenBank/DDBJ whole genome shotgun (WGS) entry which is preliminary data.</text>
</comment>
<evidence type="ECO:0000313" key="2">
    <source>
        <dbReference type="Proteomes" id="UP000688137"/>
    </source>
</evidence>
<evidence type="ECO:0000313" key="1">
    <source>
        <dbReference type="EMBL" id="CAD8107637.1"/>
    </source>
</evidence>
<gene>
    <name evidence="1" type="ORF">PPRIM_AZ9-3.1.T1340085</name>
</gene>
<organism evidence="1 2">
    <name type="scientific">Paramecium primaurelia</name>
    <dbReference type="NCBI Taxonomy" id="5886"/>
    <lineage>
        <taxon>Eukaryota</taxon>
        <taxon>Sar</taxon>
        <taxon>Alveolata</taxon>
        <taxon>Ciliophora</taxon>
        <taxon>Intramacronucleata</taxon>
        <taxon>Oligohymenophorea</taxon>
        <taxon>Peniculida</taxon>
        <taxon>Parameciidae</taxon>
        <taxon>Paramecium</taxon>
    </lineage>
</organism>
<dbReference type="OMA" id="INTHTEY"/>
<keyword evidence="2" id="KW-1185">Reference proteome</keyword>
<accession>A0A8S1PWI6</accession>
<dbReference type="EMBL" id="CAJJDM010000137">
    <property type="protein sequence ID" value="CAD8107637.1"/>
    <property type="molecule type" value="Genomic_DNA"/>
</dbReference>
<protein>
    <submittedName>
        <fullName evidence="1">Uncharacterized protein</fullName>
    </submittedName>
</protein>
<dbReference type="Proteomes" id="UP000688137">
    <property type="component" value="Unassembled WGS sequence"/>
</dbReference>
<name>A0A8S1PWI6_PARPR</name>
<dbReference type="AlphaFoldDB" id="A0A8S1PWI6"/>
<sequence>MIDQFKCYSFQQSEFMKSKKGLSLMLFEMGLYTYLEKNHSLLLKIKIFILLLIRKKLKIIIFLSVIKFFKNLNLIIKQIERAMFHLIKINTHTEYQPQIQGIIIFY</sequence>
<reference evidence="1" key="1">
    <citation type="submission" date="2021-01" db="EMBL/GenBank/DDBJ databases">
        <authorList>
            <consortium name="Genoscope - CEA"/>
            <person name="William W."/>
        </authorList>
    </citation>
    <scope>NUCLEOTIDE SEQUENCE</scope>
</reference>
<proteinExistence type="predicted"/>